<dbReference type="Gene3D" id="1.25.10.10">
    <property type="entry name" value="Leucine-rich Repeat Variant"/>
    <property type="match status" value="1"/>
</dbReference>
<feature type="compositionally biased region" description="Basic and acidic residues" evidence="3">
    <location>
        <begin position="879"/>
        <end position="906"/>
    </location>
</feature>
<dbReference type="InterPro" id="IPR042201">
    <property type="entry name" value="FH2_Formin_sf"/>
</dbReference>
<evidence type="ECO:0000313" key="8">
    <source>
        <dbReference type="Proteomes" id="UP000265080"/>
    </source>
</evidence>
<evidence type="ECO:0000259" key="5">
    <source>
        <dbReference type="PROSITE" id="PS51232"/>
    </source>
</evidence>
<dbReference type="GeneTree" id="ENSGT00940000156452"/>
<dbReference type="PANTHER" id="PTHR45725:SF16">
    <property type="entry name" value="DISHEVELED-ASSOCIATED ACTIVATOR OF MORPHOGENESIS 1"/>
    <property type="match status" value="1"/>
</dbReference>
<reference evidence="7 8" key="1">
    <citation type="submission" date="2018-03" db="EMBL/GenBank/DDBJ databases">
        <title>Finding Nemo's genes: A chromosome-scale reference assembly of the genome of the orange clownfish Amphiprion percula.</title>
        <authorList>
            <person name="Lehmann R."/>
        </authorList>
    </citation>
    <scope>NUCLEOTIDE SEQUENCE</scope>
</reference>
<dbReference type="GO" id="GO:0031267">
    <property type="term" value="F:small GTPase binding"/>
    <property type="evidence" value="ECO:0007669"/>
    <property type="project" value="InterPro"/>
</dbReference>
<dbReference type="SMART" id="SM01140">
    <property type="entry name" value="Drf_GBD"/>
    <property type="match status" value="1"/>
</dbReference>
<evidence type="ECO:0000256" key="1">
    <source>
        <dbReference type="ARBA" id="ARBA00022687"/>
    </source>
</evidence>
<dbReference type="Gene3D" id="1.20.58.2220">
    <property type="entry name" value="Formin, FH2 domain"/>
    <property type="match status" value="1"/>
</dbReference>
<feature type="compositionally biased region" description="Basic and acidic residues" evidence="3">
    <location>
        <begin position="956"/>
        <end position="967"/>
    </location>
</feature>
<dbReference type="FunFam" id="1.25.10.10:FF:000012">
    <property type="entry name" value="Dishevelled associated activator of morphogenesis 2"/>
    <property type="match status" value="1"/>
</dbReference>
<dbReference type="FunFam" id="1.20.58.2220:FF:000002">
    <property type="entry name" value="Dishevelled associated activator of morphogenesis 1"/>
    <property type="match status" value="1"/>
</dbReference>
<evidence type="ECO:0000256" key="2">
    <source>
        <dbReference type="SAM" id="Coils"/>
    </source>
</evidence>
<dbReference type="InterPro" id="IPR014768">
    <property type="entry name" value="GBD/FH3_dom"/>
</dbReference>
<sequence length="967" mass="112535">MAPRKRGGGGRGGLSFIFCCFNNSDHPEITYRLREDFALQSMEPSLPMPGYDELDAMFAELVDELDLTEKHREAMFALPAEKKWQIYCSKKKEQEENKSATSWPEYYIDQLNSMAARKTLLALEKEDEEERNKTIESLKTALRTQPMRFVTRFIDLDGLTCILNFLKSMDYDTTESQIHTSLIGCIKALMNNSQGRAHVLSHTESINIIAQSLATENIKTKVAVLEIMGAVCLVPGGHKKILESMLHYQRFACERTRFQTLINDLDRSTGRYRDEVNLKTAIMSFINAVLSQGAGETSLEFRIHLRYEFLMLGIQPVIDKLRSHENSTLDRHLDYFEMLRNEDELAISKRFESVHVDTKSATQVFDLIRKKMNHTDAYPHFMSVLHHCLLMPHKRSGNTVQYWLLLDRIVQQMVLQNDKGHDPDVAPLENFNVKNVVRMLVNENEVKQWKEQAEKMRKEHHELQQKFEKKERECDAKTQEKEDMMQTLNKMKEKLEKESNEHKNVKQQVAELTARLHELSTNKLEGTVWMDVDDAKVFKILDLEDIEKTFSAYQRQQKEVEDETLSSKKVKELSVIDGRRAQNCNILLSRLKLSNEEIKRAILTMDEQEDLPKDMLEQLLKFVPEKSDVDLLEEHKHELDRMAKPDRFLYEMSRINHYQQRLQSLYFKKKFAERIAEIKPKVEALTKASKEILQSRNLRQLLEVVLAFGNYMNKGQRGNAYGFKVSSLNKIGDTKSSIDKNITLLHYLITILEKKYPKVLMFLEDLQSISEAAKVNMTELEKDIGNLRSGLKSVESELEYQKKRPQELGDKFVSVVSQFITVASFSFSDVEDSLIEAKELFQKAVKYFGEDASKMQPDEFFGIFDQFLQSFAEAQQENENMRKRKEEEERRAKMEAQLKEQREKERKARKAKANGEDDGGEFDDLVSALRSGEVFDKDLSKMKRNRKRINNQSTDSSRERPVTKLNF</sequence>
<reference evidence="7" key="3">
    <citation type="submission" date="2025-09" db="UniProtKB">
        <authorList>
            <consortium name="Ensembl"/>
        </authorList>
    </citation>
    <scope>IDENTIFICATION</scope>
</reference>
<keyword evidence="8" id="KW-1185">Reference proteome</keyword>
<dbReference type="SMART" id="SM00498">
    <property type="entry name" value="FH2"/>
    <property type="match status" value="1"/>
</dbReference>
<dbReference type="SMART" id="SM01139">
    <property type="entry name" value="Drf_FH3"/>
    <property type="match status" value="1"/>
</dbReference>
<dbReference type="Proteomes" id="UP000265080">
    <property type="component" value="Chromosome 11"/>
</dbReference>
<keyword evidence="2" id="KW-0175">Coiled coil</keyword>
<dbReference type="InterPro" id="IPR014767">
    <property type="entry name" value="DAD_dom"/>
</dbReference>
<dbReference type="PANTHER" id="PTHR45725">
    <property type="entry name" value="FORMIN HOMOLOGY 2 FAMILY MEMBER"/>
    <property type="match status" value="1"/>
</dbReference>
<dbReference type="InterPro" id="IPR010473">
    <property type="entry name" value="GTPase-bd"/>
</dbReference>
<dbReference type="InterPro" id="IPR051425">
    <property type="entry name" value="Formin_Homology"/>
</dbReference>
<evidence type="ECO:0000313" key="7">
    <source>
        <dbReference type="Ensembl" id="ENSAPEP00000001250.1"/>
    </source>
</evidence>
<dbReference type="PROSITE" id="PS51231">
    <property type="entry name" value="DAD"/>
    <property type="match status" value="1"/>
</dbReference>
<dbReference type="Pfam" id="PF06371">
    <property type="entry name" value="Drf_GBD"/>
    <property type="match status" value="1"/>
</dbReference>
<dbReference type="GO" id="GO:0003779">
    <property type="term" value="F:actin binding"/>
    <property type="evidence" value="ECO:0007669"/>
    <property type="project" value="InterPro"/>
</dbReference>
<feature type="region of interest" description="Disordered" evidence="3">
    <location>
        <begin position="876"/>
        <end position="923"/>
    </location>
</feature>
<feature type="region of interest" description="Disordered" evidence="3">
    <location>
        <begin position="937"/>
        <end position="967"/>
    </location>
</feature>
<dbReference type="Pfam" id="PF02181">
    <property type="entry name" value="FH2"/>
    <property type="match status" value="1"/>
</dbReference>
<evidence type="ECO:0000256" key="3">
    <source>
        <dbReference type="SAM" id="MobiDB-lite"/>
    </source>
</evidence>
<organism evidence="7 8">
    <name type="scientific">Amphiprion percula</name>
    <name type="common">Orange clownfish</name>
    <name type="synonym">Lutjanus percula</name>
    <dbReference type="NCBI Taxonomy" id="161767"/>
    <lineage>
        <taxon>Eukaryota</taxon>
        <taxon>Metazoa</taxon>
        <taxon>Chordata</taxon>
        <taxon>Craniata</taxon>
        <taxon>Vertebrata</taxon>
        <taxon>Euteleostomi</taxon>
        <taxon>Actinopterygii</taxon>
        <taxon>Neopterygii</taxon>
        <taxon>Teleostei</taxon>
        <taxon>Neoteleostei</taxon>
        <taxon>Acanthomorphata</taxon>
        <taxon>Ovalentaria</taxon>
        <taxon>Pomacentridae</taxon>
        <taxon>Amphiprion</taxon>
    </lineage>
</organism>
<dbReference type="InterPro" id="IPR015425">
    <property type="entry name" value="FH2_Formin"/>
</dbReference>
<feature type="domain" description="GBD/FH3" evidence="5">
    <location>
        <begin position="46"/>
        <end position="421"/>
    </location>
</feature>
<dbReference type="GO" id="GO:0001725">
    <property type="term" value="C:stress fiber"/>
    <property type="evidence" value="ECO:0007669"/>
    <property type="project" value="TreeGrafter"/>
</dbReference>
<dbReference type="FunFam" id="1.10.238.150:FF:000001">
    <property type="entry name" value="Dishevelled associated activator of morphogenesis 1"/>
    <property type="match status" value="1"/>
</dbReference>
<evidence type="ECO:0000259" key="6">
    <source>
        <dbReference type="PROSITE" id="PS51444"/>
    </source>
</evidence>
<reference evidence="7" key="2">
    <citation type="submission" date="2025-08" db="UniProtKB">
        <authorList>
            <consortium name="Ensembl"/>
        </authorList>
    </citation>
    <scope>IDENTIFICATION</scope>
</reference>
<dbReference type="InterPro" id="IPR016024">
    <property type="entry name" value="ARM-type_fold"/>
</dbReference>
<dbReference type="GO" id="GO:0030036">
    <property type="term" value="P:actin cytoskeleton organization"/>
    <property type="evidence" value="ECO:0007669"/>
    <property type="project" value="InterPro"/>
</dbReference>
<keyword evidence="1" id="KW-0879">Wnt signaling pathway</keyword>
<name>A0A3P8RP32_AMPPE</name>
<dbReference type="Ensembl" id="ENSAPET00000001282.1">
    <property type="protein sequence ID" value="ENSAPEP00000001250.1"/>
    <property type="gene ID" value="ENSAPEG00000000913.1"/>
</dbReference>
<feature type="domain" description="FH2" evidence="6">
    <location>
        <begin position="501"/>
        <end position="897"/>
    </location>
</feature>
<dbReference type="SUPFAM" id="SSF48371">
    <property type="entry name" value="ARM repeat"/>
    <property type="match status" value="1"/>
</dbReference>
<dbReference type="Pfam" id="PF06367">
    <property type="entry name" value="Drf_FH3"/>
    <property type="match status" value="1"/>
</dbReference>
<evidence type="ECO:0000259" key="4">
    <source>
        <dbReference type="PROSITE" id="PS51231"/>
    </source>
</evidence>
<accession>A0A3P8RP32</accession>
<dbReference type="PROSITE" id="PS51232">
    <property type="entry name" value="GBD_FH3"/>
    <property type="match status" value="1"/>
</dbReference>
<dbReference type="Gene3D" id="1.10.238.150">
    <property type="entry name" value="Formin, FH3 diaphanous domain"/>
    <property type="match status" value="1"/>
</dbReference>
<dbReference type="SUPFAM" id="SSF101447">
    <property type="entry name" value="Formin homology 2 domain (FH2 domain)"/>
    <property type="match status" value="1"/>
</dbReference>
<dbReference type="GO" id="GO:0016055">
    <property type="term" value="P:Wnt signaling pathway"/>
    <property type="evidence" value="ECO:0007669"/>
    <property type="project" value="UniProtKB-KW"/>
</dbReference>
<protein>
    <submittedName>
        <fullName evidence="7">Dishevelled associated activator of morphogenesis 1b</fullName>
    </submittedName>
</protein>
<dbReference type="AlphaFoldDB" id="A0A3P8RP32"/>
<dbReference type="InterPro" id="IPR010472">
    <property type="entry name" value="FH3_dom"/>
</dbReference>
<feature type="coiled-coil region" evidence="2">
    <location>
        <begin position="439"/>
        <end position="563"/>
    </location>
</feature>
<proteinExistence type="predicted"/>
<feature type="domain" description="DAD" evidence="4">
    <location>
        <begin position="915"/>
        <end position="947"/>
    </location>
</feature>
<dbReference type="InterPro" id="IPR011989">
    <property type="entry name" value="ARM-like"/>
</dbReference>
<feature type="coiled-coil region" evidence="2">
    <location>
        <begin position="763"/>
        <end position="797"/>
    </location>
</feature>
<dbReference type="PROSITE" id="PS51444">
    <property type="entry name" value="FH2"/>
    <property type="match status" value="1"/>
</dbReference>